<dbReference type="InterPro" id="IPR005846">
    <property type="entry name" value="A-D-PHexomutase_a/b/a-III"/>
</dbReference>
<sequence length="559" mass="59404">MVYPRAAAAFLSAAILETSVIQSVDARPYLDQTLGTSGLRKPTGHMMQPHYVALFIQSAFEELGVAGATLVVGGDGRFFNDQAIQTILKMAVAHEVGHVVVGRGGLLSTPAASALIRARKAKAGIILSASHNPGGPEGDSGIKINAAHGGPIPLAVSDAIHARTRTCARYAIADIPDIPLGKDGRHQIRATVVEVIDSVADYVRLMEGLFDFDRIAGLFRSGFTMRFDAMNAVTGPYATELFHRRLGLPEAHLMNRVPMPDFGGLHPDPNPHHAAALVDLVAGRSEADFGAASDGDGDRNLIIGRGLVVSPSDSLAVIAANAHLVPGYRDGLAGVARSMPTSRALDRVAAALGVNCHVTPTGWKFFANLLEAGLITICGEESAGTGSNHVREKDGLWAVMMWLNILAERRLSVGQVLRDHWQAYGRDYYQRLDFEEVDTAGAEDLMATLRGRLPALAGELAGRLTVTDANDFAYTDPVDGSSATKQGVQIVADEARIVYRLSGTGTRGATLRVYLERFAPRGADHGLLPAEALAEVQEIATQVADVTRFTGRTSASVIS</sequence>
<dbReference type="InterPro" id="IPR005845">
    <property type="entry name" value="A-D-PHexomutase_a/b/a-II"/>
</dbReference>
<dbReference type="InterPro" id="IPR036900">
    <property type="entry name" value="A-D-PHexomutase_C_sf"/>
</dbReference>
<dbReference type="InterPro" id="IPR005844">
    <property type="entry name" value="A-D-PHexomutase_a/b/a-I"/>
</dbReference>
<evidence type="ECO:0000259" key="10">
    <source>
        <dbReference type="Pfam" id="PF02878"/>
    </source>
</evidence>
<dbReference type="KEGG" id="phr:C6569_13280"/>
<evidence type="ECO:0000256" key="4">
    <source>
        <dbReference type="ARBA" id="ARBA00012728"/>
    </source>
</evidence>
<dbReference type="PANTHER" id="PTHR22573">
    <property type="entry name" value="PHOSPHOHEXOMUTASE FAMILY MEMBER"/>
    <property type="match status" value="1"/>
</dbReference>
<feature type="domain" description="Alpha-D-phosphohexomutase alpha/beta/alpha" evidence="10">
    <location>
        <begin position="32"/>
        <end position="166"/>
    </location>
</feature>
<keyword evidence="7 9" id="KW-0460">Magnesium</keyword>
<dbReference type="InterPro" id="IPR005841">
    <property type="entry name" value="Alpha-D-phosphohexomutase_SF"/>
</dbReference>
<dbReference type="GO" id="GO:0004614">
    <property type="term" value="F:phosphoglucomutase activity"/>
    <property type="evidence" value="ECO:0007669"/>
    <property type="project" value="UniProtKB-EC"/>
</dbReference>
<dbReference type="EC" id="5.4.2.2" evidence="4"/>
<dbReference type="Pfam" id="PF24947">
    <property type="entry name" value="PGM1_C_vert_fung"/>
    <property type="match status" value="1"/>
</dbReference>
<comment type="similarity">
    <text evidence="3 9">Belongs to the phosphohexose mutase family.</text>
</comment>
<dbReference type="GO" id="GO:0005829">
    <property type="term" value="C:cytosol"/>
    <property type="evidence" value="ECO:0007669"/>
    <property type="project" value="TreeGrafter"/>
</dbReference>
<dbReference type="InterPro" id="IPR016066">
    <property type="entry name" value="A-D-PHexomutase_CS"/>
</dbReference>
<evidence type="ECO:0000256" key="1">
    <source>
        <dbReference type="ARBA" id="ARBA00000443"/>
    </source>
</evidence>
<evidence type="ECO:0000256" key="6">
    <source>
        <dbReference type="ARBA" id="ARBA00022723"/>
    </source>
</evidence>
<evidence type="ECO:0000256" key="3">
    <source>
        <dbReference type="ARBA" id="ARBA00010231"/>
    </source>
</evidence>
<evidence type="ECO:0000259" key="11">
    <source>
        <dbReference type="Pfam" id="PF02879"/>
    </source>
</evidence>
<dbReference type="Gene3D" id="3.30.310.50">
    <property type="entry name" value="Alpha-D-phosphohexomutase, C-terminal domain"/>
    <property type="match status" value="1"/>
</dbReference>
<proteinExistence type="inferred from homology"/>
<dbReference type="Pfam" id="PF02880">
    <property type="entry name" value="PGM_PMM_III"/>
    <property type="match status" value="1"/>
</dbReference>
<dbReference type="GO" id="GO:0000287">
    <property type="term" value="F:magnesium ion binding"/>
    <property type="evidence" value="ECO:0007669"/>
    <property type="project" value="InterPro"/>
</dbReference>
<accession>A0A2S0NCU1</accession>
<dbReference type="FunFam" id="3.40.120.10:FF:000004">
    <property type="entry name" value="Phosphoglucomutase 5"/>
    <property type="match status" value="1"/>
</dbReference>
<keyword evidence="14" id="KW-1185">Reference proteome</keyword>
<dbReference type="Pfam" id="PF02879">
    <property type="entry name" value="PGM_PMM_II"/>
    <property type="match status" value="1"/>
</dbReference>
<feature type="domain" description="Alpha-D-phosphohexomutase alpha/beta/alpha" evidence="11">
    <location>
        <begin position="201"/>
        <end position="303"/>
    </location>
</feature>
<keyword evidence="6 9" id="KW-0479">Metal-binding</keyword>
<evidence type="ECO:0000256" key="7">
    <source>
        <dbReference type="ARBA" id="ARBA00022842"/>
    </source>
</evidence>
<protein>
    <recommendedName>
        <fullName evidence="4">phosphoglucomutase (alpha-D-glucose-1,6-bisphosphate-dependent)</fullName>
        <ecNumber evidence="4">5.4.2.2</ecNumber>
    </recommendedName>
</protein>
<evidence type="ECO:0000256" key="8">
    <source>
        <dbReference type="ARBA" id="ARBA00023235"/>
    </source>
</evidence>
<dbReference type="PROSITE" id="PS00710">
    <property type="entry name" value="PGM_PMM"/>
    <property type="match status" value="1"/>
</dbReference>
<dbReference type="EMBL" id="CP027668">
    <property type="protein sequence ID" value="AVO45965.1"/>
    <property type="molecule type" value="Genomic_DNA"/>
</dbReference>
<keyword evidence="5" id="KW-0597">Phosphoprotein</keyword>
<dbReference type="SUPFAM" id="SSF55957">
    <property type="entry name" value="Phosphoglucomutase, C-terminal domain"/>
    <property type="match status" value="1"/>
</dbReference>
<dbReference type="AlphaFoldDB" id="A0A2S0NCU1"/>
<dbReference type="InterPro" id="IPR016055">
    <property type="entry name" value="A-D-PHexomutase_a/b/a-I/II/III"/>
</dbReference>
<evidence type="ECO:0000256" key="9">
    <source>
        <dbReference type="RuleBase" id="RU004326"/>
    </source>
</evidence>
<dbReference type="OrthoDB" id="9806956at2"/>
<dbReference type="Proteomes" id="UP000237889">
    <property type="component" value="Chromosome"/>
</dbReference>
<dbReference type="Pfam" id="PF02878">
    <property type="entry name" value="PGM_PMM_I"/>
    <property type="match status" value="1"/>
</dbReference>
<evidence type="ECO:0000313" key="14">
    <source>
        <dbReference type="Proteomes" id="UP000237889"/>
    </source>
</evidence>
<dbReference type="GO" id="GO:0005975">
    <property type="term" value="P:carbohydrate metabolic process"/>
    <property type="evidence" value="ECO:0007669"/>
    <property type="project" value="InterPro"/>
</dbReference>
<name>A0A2S0NCU1_9HYPH</name>
<keyword evidence="8" id="KW-0413">Isomerase</keyword>
<evidence type="ECO:0000313" key="13">
    <source>
        <dbReference type="EMBL" id="AVO45965.1"/>
    </source>
</evidence>
<evidence type="ECO:0000256" key="2">
    <source>
        <dbReference type="ARBA" id="ARBA00001946"/>
    </source>
</evidence>
<dbReference type="InterPro" id="IPR045244">
    <property type="entry name" value="PGM"/>
</dbReference>
<dbReference type="SUPFAM" id="SSF53738">
    <property type="entry name" value="Phosphoglucomutase, first 3 domains"/>
    <property type="match status" value="3"/>
</dbReference>
<dbReference type="NCBIfam" id="NF005737">
    <property type="entry name" value="PRK07564.1-1"/>
    <property type="match status" value="1"/>
</dbReference>
<comment type="catalytic activity">
    <reaction evidence="1">
        <text>alpha-D-glucose 1-phosphate = alpha-D-glucose 6-phosphate</text>
        <dbReference type="Rhea" id="RHEA:23536"/>
        <dbReference type="ChEBI" id="CHEBI:58225"/>
        <dbReference type="ChEBI" id="CHEBI:58601"/>
        <dbReference type="EC" id="5.4.2.2"/>
    </reaction>
</comment>
<feature type="domain" description="Alpha-D-phosphohexomutase alpha/beta/alpha" evidence="12">
    <location>
        <begin position="312"/>
        <end position="424"/>
    </location>
</feature>
<dbReference type="PANTHER" id="PTHR22573:SF2">
    <property type="entry name" value="PHOSPHOGLUCOMUTASE"/>
    <property type="match status" value="1"/>
</dbReference>
<dbReference type="Gene3D" id="3.40.120.10">
    <property type="entry name" value="Alpha-D-Glucose-1,6-Bisphosphate, subunit A, domain 3"/>
    <property type="match status" value="3"/>
</dbReference>
<comment type="cofactor">
    <cofactor evidence="2">
        <name>Mg(2+)</name>
        <dbReference type="ChEBI" id="CHEBI:18420"/>
    </cofactor>
</comment>
<evidence type="ECO:0000256" key="5">
    <source>
        <dbReference type="ARBA" id="ARBA00022553"/>
    </source>
</evidence>
<reference evidence="13 14" key="1">
    <citation type="submission" date="2018-03" db="EMBL/GenBank/DDBJ databases">
        <title>Genome sequencing of Phreatobacter sp.</title>
        <authorList>
            <person name="Kim S.-J."/>
            <person name="Heo J."/>
            <person name="Kwon S.-W."/>
        </authorList>
    </citation>
    <scope>NUCLEOTIDE SEQUENCE [LARGE SCALE GENOMIC DNA]</scope>
    <source>
        <strain evidence="13 14">S-12</strain>
    </source>
</reference>
<organism evidence="13 14">
    <name type="scientific">Phreatobacter cathodiphilus</name>
    <dbReference type="NCBI Taxonomy" id="1868589"/>
    <lineage>
        <taxon>Bacteria</taxon>
        <taxon>Pseudomonadati</taxon>
        <taxon>Pseudomonadota</taxon>
        <taxon>Alphaproteobacteria</taxon>
        <taxon>Hyphomicrobiales</taxon>
        <taxon>Phreatobacteraceae</taxon>
        <taxon>Phreatobacter</taxon>
    </lineage>
</organism>
<dbReference type="PRINTS" id="PR00509">
    <property type="entry name" value="PGMPMM"/>
</dbReference>
<gene>
    <name evidence="13" type="ORF">C6569_13280</name>
</gene>
<evidence type="ECO:0000259" key="12">
    <source>
        <dbReference type="Pfam" id="PF02880"/>
    </source>
</evidence>